<dbReference type="AlphaFoldDB" id="U5BYX2"/>
<evidence type="ECO:0008006" key="3">
    <source>
        <dbReference type="Google" id="ProtNLM"/>
    </source>
</evidence>
<protein>
    <recommendedName>
        <fullName evidence="3">Thioredoxin-like fold domain-containing protein</fullName>
    </recommendedName>
</protein>
<keyword evidence="2" id="KW-1185">Reference proteome</keyword>
<accession>U5BYX2</accession>
<proteinExistence type="predicted"/>
<evidence type="ECO:0000313" key="2">
    <source>
        <dbReference type="Proteomes" id="UP000016843"/>
    </source>
</evidence>
<comment type="caution">
    <text evidence="1">The sequence shown here is derived from an EMBL/GenBank/DDBJ whole genome shotgun (WGS) entry which is preliminary data.</text>
</comment>
<reference evidence="1 2" key="1">
    <citation type="journal article" date="2013" name="Genome Announc.">
        <title>Draft Genome Sequence of the Psychrophilic and Alkaliphilic Rhodonellum psychrophilum Strain GCM71T.</title>
        <authorList>
            <person name="Hauptmann A.L."/>
            <person name="Glaring M.A."/>
            <person name="Hallin P.F."/>
            <person name="Prieme A."/>
            <person name="Stougaard P."/>
        </authorList>
    </citation>
    <scope>NUCLEOTIDE SEQUENCE [LARGE SCALE GENOMIC DNA]</scope>
    <source>
        <strain evidence="1 2">GCM71</strain>
    </source>
</reference>
<name>U5BYX2_9BACT</name>
<organism evidence="1 2">
    <name type="scientific">Rhodonellum psychrophilum GCM71 = DSM 17998</name>
    <dbReference type="NCBI Taxonomy" id="1123057"/>
    <lineage>
        <taxon>Bacteria</taxon>
        <taxon>Pseudomonadati</taxon>
        <taxon>Bacteroidota</taxon>
        <taxon>Cytophagia</taxon>
        <taxon>Cytophagales</taxon>
        <taxon>Cytophagaceae</taxon>
        <taxon>Rhodonellum</taxon>
    </lineage>
</organism>
<dbReference type="EMBL" id="AWXR01000021">
    <property type="protein sequence ID" value="ERM82774.1"/>
    <property type="molecule type" value="Genomic_DNA"/>
</dbReference>
<gene>
    <name evidence="1" type="ORF">P872_03700</name>
</gene>
<sequence length="50" mass="5687">MLPKLWGSKTIGAKLSWTDAENITYPPTIFIHGHELPKAYAVEDLKYVLE</sequence>
<evidence type="ECO:0000313" key="1">
    <source>
        <dbReference type="EMBL" id="ERM82774.1"/>
    </source>
</evidence>
<dbReference type="Proteomes" id="UP000016843">
    <property type="component" value="Unassembled WGS sequence"/>
</dbReference>